<protein>
    <submittedName>
        <fullName evidence="3">Uncharacterized protein</fullName>
    </submittedName>
</protein>
<keyword evidence="2" id="KW-0472">Membrane</keyword>
<evidence type="ECO:0000313" key="3">
    <source>
        <dbReference type="EMBL" id="MFC3885720.1"/>
    </source>
</evidence>
<keyword evidence="2" id="KW-0812">Transmembrane</keyword>
<dbReference type="Proteomes" id="UP001595752">
    <property type="component" value="Unassembled WGS sequence"/>
</dbReference>
<dbReference type="RefSeq" id="WP_377918114.1">
    <property type="nucleotide sequence ID" value="NZ_JBHRZT010000072.1"/>
</dbReference>
<dbReference type="EMBL" id="JBHRZT010000072">
    <property type="protein sequence ID" value="MFC3885720.1"/>
    <property type="molecule type" value="Genomic_DNA"/>
</dbReference>
<feature type="transmembrane region" description="Helical" evidence="2">
    <location>
        <begin position="6"/>
        <end position="22"/>
    </location>
</feature>
<gene>
    <name evidence="3" type="ORF">ACFOU2_20480</name>
</gene>
<feature type="compositionally biased region" description="Acidic residues" evidence="1">
    <location>
        <begin position="132"/>
        <end position="142"/>
    </location>
</feature>
<evidence type="ECO:0000256" key="1">
    <source>
        <dbReference type="SAM" id="MobiDB-lite"/>
    </source>
</evidence>
<feature type="region of interest" description="Disordered" evidence="1">
    <location>
        <begin position="122"/>
        <end position="153"/>
    </location>
</feature>
<keyword evidence="4" id="KW-1185">Reference proteome</keyword>
<evidence type="ECO:0000313" key="4">
    <source>
        <dbReference type="Proteomes" id="UP001595752"/>
    </source>
</evidence>
<organism evidence="3 4">
    <name type="scientific">Bacillus songklensis</name>
    <dbReference type="NCBI Taxonomy" id="1069116"/>
    <lineage>
        <taxon>Bacteria</taxon>
        <taxon>Bacillati</taxon>
        <taxon>Bacillota</taxon>
        <taxon>Bacilli</taxon>
        <taxon>Bacillales</taxon>
        <taxon>Bacillaceae</taxon>
        <taxon>Bacillus</taxon>
    </lineage>
</organism>
<sequence length="153" mass="17383">MGFFGLVILIFLVYFFIIKPLTQRNRTYGPPRYDRYDRRYEPGRYDGPIAGGRGFGGMGTFGTFAGGLAAGALLTHLFEQGRIGFDQYQHLQQLEDHEAIQELMDQNIIQEDEINELQERLGGDDFANNDDWNGDDQGDFDNQDFGGGDDNWV</sequence>
<reference evidence="4" key="1">
    <citation type="journal article" date="2019" name="Int. J. Syst. Evol. Microbiol.">
        <title>The Global Catalogue of Microorganisms (GCM) 10K type strain sequencing project: providing services to taxonomists for standard genome sequencing and annotation.</title>
        <authorList>
            <consortium name="The Broad Institute Genomics Platform"/>
            <consortium name="The Broad Institute Genome Sequencing Center for Infectious Disease"/>
            <person name="Wu L."/>
            <person name="Ma J."/>
        </authorList>
    </citation>
    <scope>NUCLEOTIDE SEQUENCE [LARGE SCALE GENOMIC DNA]</scope>
    <source>
        <strain evidence="4">CCUG 61889</strain>
    </source>
</reference>
<evidence type="ECO:0000256" key="2">
    <source>
        <dbReference type="SAM" id="Phobius"/>
    </source>
</evidence>
<accession>A0ABV8B8L3</accession>
<name>A0ABV8B8L3_9BACI</name>
<keyword evidence="2" id="KW-1133">Transmembrane helix</keyword>
<proteinExistence type="predicted"/>
<comment type="caution">
    <text evidence="3">The sequence shown here is derived from an EMBL/GenBank/DDBJ whole genome shotgun (WGS) entry which is preliminary data.</text>
</comment>